<evidence type="ECO:0000256" key="8">
    <source>
        <dbReference type="ARBA" id="ARBA00038436"/>
    </source>
</evidence>
<dbReference type="GO" id="GO:0005886">
    <property type="term" value="C:plasma membrane"/>
    <property type="evidence" value="ECO:0007669"/>
    <property type="project" value="UniProtKB-SubCell"/>
</dbReference>
<dbReference type="EMBL" id="VLKH01000003">
    <property type="protein sequence ID" value="TWH81502.1"/>
    <property type="molecule type" value="Genomic_DNA"/>
</dbReference>
<evidence type="ECO:0000313" key="12">
    <source>
        <dbReference type="Proteomes" id="UP000315343"/>
    </source>
</evidence>
<dbReference type="InterPro" id="IPR007387">
    <property type="entry name" value="TRAP_DctQ"/>
</dbReference>
<feature type="transmembrane region" description="Helical" evidence="9">
    <location>
        <begin position="83"/>
        <end position="105"/>
    </location>
</feature>
<organism evidence="11 12">
    <name type="scientific">Sedimentibacter saalensis</name>
    <dbReference type="NCBI Taxonomy" id="130788"/>
    <lineage>
        <taxon>Bacteria</taxon>
        <taxon>Bacillati</taxon>
        <taxon>Bacillota</taxon>
        <taxon>Tissierellia</taxon>
        <taxon>Sedimentibacter</taxon>
    </lineage>
</organism>
<keyword evidence="2" id="KW-0813">Transport</keyword>
<accession>A0A562JE92</accession>
<keyword evidence="6 9" id="KW-1133">Transmembrane helix</keyword>
<sequence length="158" mass="17773">MKKFFGNFENYIMAFGLTVMTFITVINVISRKFLGLSMSFLEELTTSMFILITLLGAAAAAKRGGHLGLSVLTDLLPKKFQKYVSLVTWAVAAFFSVYLIRYGLVMVKGEIAMGITTPSLGWPEWWFGMFLPVGGIFILLRFTEWTIKAFKQSDKEGK</sequence>
<feature type="transmembrane region" description="Helical" evidence="9">
    <location>
        <begin position="44"/>
        <end position="62"/>
    </location>
</feature>
<comment type="subcellular location">
    <subcellularLocation>
        <location evidence="1">Cell inner membrane</location>
        <topology evidence="1">Multi-pass membrane protein</topology>
    </subcellularLocation>
</comment>
<dbReference type="Pfam" id="PF04290">
    <property type="entry name" value="DctQ"/>
    <property type="match status" value="1"/>
</dbReference>
<evidence type="ECO:0000256" key="4">
    <source>
        <dbReference type="ARBA" id="ARBA00022519"/>
    </source>
</evidence>
<feature type="domain" description="Tripartite ATP-independent periplasmic transporters DctQ component" evidence="10">
    <location>
        <begin position="20"/>
        <end position="149"/>
    </location>
</feature>
<dbReference type="GO" id="GO:0015740">
    <property type="term" value="P:C4-dicarboxylate transport"/>
    <property type="evidence" value="ECO:0007669"/>
    <property type="project" value="TreeGrafter"/>
</dbReference>
<evidence type="ECO:0000256" key="2">
    <source>
        <dbReference type="ARBA" id="ARBA00022448"/>
    </source>
</evidence>
<comment type="caution">
    <text evidence="11">The sequence shown here is derived from an EMBL/GenBank/DDBJ whole genome shotgun (WGS) entry which is preliminary data.</text>
</comment>
<evidence type="ECO:0000256" key="6">
    <source>
        <dbReference type="ARBA" id="ARBA00022989"/>
    </source>
</evidence>
<dbReference type="PANTHER" id="PTHR35011:SF2">
    <property type="entry name" value="2,3-DIKETO-L-GULONATE TRAP TRANSPORTER SMALL PERMEASE PROTEIN YIAM"/>
    <property type="match status" value="1"/>
</dbReference>
<keyword evidence="3" id="KW-1003">Cell membrane</keyword>
<comment type="similarity">
    <text evidence="8">Belongs to the TRAP transporter small permease family.</text>
</comment>
<evidence type="ECO:0000259" key="10">
    <source>
        <dbReference type="Pfam" id="PF04290"/>
    </source>
</evidence>
<feature type="transmembrane region" description="Helical" evidence="9">
    <location>
        <begin position="12"/>
        <end position="29"/>
    </location>
</feature>
<proteinExistence type="inferred from homology"/>
<dbReference type="InterPro" id="IPR055348">
    <property type="entry name" value="DctQ"/>
</dbReference>
<protein>
    <submittedName>
        <fullName evidence="11">TRAP-type C4-dicarboxylate transport system permease small subunit</fullName>
    </submittedName>
</protein>
<keyword evidence="4" id="KW-0997">Cell inner membrane</keyword>
<dbReference type="Proteomes" id="UP000315343">
    <property type="component" value="Unassembled WGS sequence"/>
</dbReference>
<name>A0A562JE92_9FIRM</name>
<evidence type="ECO:0000256" key="7">
    <source>
        <dbReference type="ARBA" id="ARBA00023136"/>
    </source>
</evidence>
<reference evidence="11 12" key="1">
    <citation type="submission" date="2019-07" db="EMBL/GenBank/DDBJ databases">
        <title>Genomic Encyclopedia of Type Strains, Phase I: the one thousand microbial genomes (KMG-I) project.</title>
        <authorList>
            <person name="Kyrpides N."/>
        </authorList>
    </citation>
    <scope>NUCLEOTIDE SEQUENCE [LARGE SCALE GENOMIC DNA]</scope>
    <source>
        <strain evidence="11 12">DSM 13558</strain>
    </source>
</reference>
<keyword evidence="7 9" id="KW-0472">Membrane</keyword>
<keyword evidence="12" id="KW-1185">Reference proteome</keyword>
<feature type="transmembrane region" description="Helical" evidence="9">
    <location>
        <begin position="125"/>
        <end position="143"/>
    </location>
</feature>
<dbReference type="AlphaFoldDB" id="A0A562JE92"/>
<evidence type="ECO:0000313" key="11">
    <source>
        <dbReference type="EMBL" id="TWH81502.1"/>
    </source>
</evidence>
<dbReference type="OrthoDB" id="4964541at2"/>
<dbReference type="GO" id="GO:0022857">
    <property type="term" value="F:transmembrane transporter activity"/>
    <property type="evidence" value="ECO:0007669"/>
    <property type="project" value="TreeGrafter"/>
</dbReference>
<evidence type="ECO:0000256" key="9">
    <source>
        <dbReference type="SAM" id="Phobius"/>
    </source>
</evidence>
<evidence type="ECO:0000256" key="5">
    <source>
        <dbReference type="ARBA" id="ARBA00022692"/>
    </source>
</evidence>
<dbReference type="PANTHER" id="PTHR35011">
    <property type="entry name" value="2,3-DIKETO-L-GULONATE TRAP TRANSPORTER SMALL PERMEASE PROTEIN YIAM"/>
    <property type="match status" value="1"/>
</dbReference>
<evidence type="ECO:0000256" key="1">
    <source>
        <dbReference type="ARBA" id="ARBA00004429"/>
    </source>
</evidence>
<gene>
    <name evidence="11" type="ORF">LY60_01253</name>
</gene>
<keyword evidence="5 9" id="KW-0812">Transmembrane</keyword>
<evidence type="ECO:0000256" key="3">
    <source>
        <dbReference type="ARBA" id="ARBA00022475"/>
    </source>
</evidence>
<dbReference type="RefSeq" id="WP_145081378.1">
    <property type="nucleotide sequence ID" value="NZ_JAYFNS010000016.1"/>
</dbReference>